<keyword evidence="6 8" id="KW-0326">Glycosidase</keyword>
<reference evidence="12 13" key="1">
    <citation type="submission" date="2017-04" db="EMBL/GenBank/DDBJ databases">
        <title>Draft genome sequence of Tuber borchii Vittad., a whitish edible truffle.</title>
        <authorList>
            <consortium name="DOE Joint Genome Institute"/>
            <person name="Murat C."/>
            <person name="Kuo A."/>
            <person name="Barry K.W."/>
            <person name="Clum A."/>
            <person name="Dockter R.B."/>
            <person name="Fauchery L."/>
            <person name="Iotti M."/>
            <person name="Kohler A."/>
            <person name="Labutti K."/>
            <person name="Lindquist E.A."/>
            <person name="Lipzen A."/>
            <person name="Ohm R.A."/>
            <person name="Wang M."/>
            <person name="Grigoriev I.V."/>
            <person name="Zambonelli A."/>
            <person name="Martin F.M."/>
        </authorList>
    </citation>
    <scope>NUCLEOTIDE SEQUENCE [LARGE SCALE GENOMIC DNA]</scope>
    <source>
        <strain evidence="12 13">Tbo3840</strain>
    </source>
</reference>
<gene>
    <name evidence="12" type="ORF">B9Z19DRAFT_988418</name>
</gene>
<dbReference type="GO" id="GO:0005576">
    <property type="term" value="C:extracellular region"/>
    <property type="evidence" value="ECO:0007669"/>
    <property type="project" value="TreeGrafter"/>
</dbReference>
<dbReference type="GO" id="GO:0008843">
    <property type="term" value="F:endochitinase activity"/>
    <property type="evidence" value="ECO:0007669"/>
    <property type="project" value="UniProtKB-EC"/>
</dbReference>
<comment type="caution">
    <text evidence="12">The sequence shown here is derived from an EMBL/GenBank/DDBJ whole genome shotgun (WGS) entry which is preliminary data.</text>
</comment>
<evidence type="ECO:0000313" key="13">
    <source>
        <dbReference type="Proteomes" id="UP000244722"/>
    </source>
</evidence>
<dbReference type="Pfam" id="PF00704">
    <property type="entry name" value="Glyco_hydro_18"/>
    <property type="match status" value="1"/>
</dbReference>
<evidence type="ECO:0000256" key="9">
    <source>
        <dbReference type="RuleBase" id="RU004453"/>
    </source>
</evidence>
<comment type="catalytic activity">
    <reaction evidence="1">
        <text>Random endo-hydrolysis of N-acetyl-beta-D-glucosaminide (1-&gt;4)-beta-linkages in chitin and chitodextrins.</text>
        <dbReference type="EC" id="3.2.1.14"/>
    </reaction>
</comment>
<evidence type="ECO:0000256" key="4">
    <source>
        <dbReference type="ARBA" id="ARBA00023024"/>
    </source>
</evidence>
<dbReference type="PANTHER" id="PTHR45708:SF49">
    <property type="entry name" value="ENDOCHITINASE"/>
    <property type="match status" value="1"/>
</dbReference>
<keyword evidence="4" id="KW-0146">Chitin degradation</keyword>
<evidence type="ECO:0000256" key="6">
    <source>
        <dbReference type="ARBA" id="ARBA00023295"/>
    </source>
</evidence>
<dbReference type="InterPro" id="IPR050542">
    <property type="entry name" value="Glycosyl_Hydrlase18_Chitinase"/>
</dbReference>
<name>A0A2T6ZNG8_TUBBO</name>
<dbReference type="STRING" id="42251.A0A2T6ZNG8"/>
<dbReference type="Proteomes" id="UP000244722">
    <property type="component" value="Unassembled WGS sequence"/>
</dbReference>
<dbReference type="InterPro" id="IPR001579">
    <property type="entry name" value="Glyco_hydro_18_chit_AS"/>
</dbReference>
<dbReference type="InterPro" id="IPR017853">
    <property type="entry name" value="GH"/>
</dbReference>
<sequence>MTSFLSRVLLFLFATLGLSSAAVLPRKALSARAIGTPINTALPKGKVTTSGQTVAYFGQFGDPETDSLSKFCSNTNIDIIVLAFVNVYKGAGGLPGMNMGRHCGNKIAGTDLLDCPDMGKDIIACQAAGKKVLLSLGGESAGGNSLPDDKSASDLGENLWKLFGEGKGLETKRPFGGALVDGFDIDNENKDPLGYPKLISTLRSCFKTGTKKYYLSAAPQCHMPEDSLGNAVFNVDYLFIQHYNNPSCQLGSFIDSFKSWSTNIAARTTSGTKVFAGFPGNSTAAGQGYATHDEMKKYVAAVRGLPNFGGVMVWDAVHASGNMASGKSFLQAMRDALG</sequence>
<evidence type="ECO:0000256" key="3">
    <source>
        <dbReference type="ARBA" id="ARBA00022801"/>
    </source>
</evidence>
<protein>
    <recommendedName>
        <fullName evidence="2">chitinase</fullName>
        <ecNumber evidence="2">3.2.1.14</ecNumber>
    </recommendedName>
</protein>
<evidence type="ECO:0000256" key="8">
    <source>
        <dbReference type="RuleBase" id="RU000489"/>
    </source>
</evidence>
<proteinExistence type="inferred from homology"/>
<dbReference type="SUPFAM" id="SSF51445">
    <property type="entry name" value="(Trans)glycosidases"/>
    <property type="match status" value="1"/>
</dbReference>
<evidence type="ECO:0000256" key="10">
    <source>
        <dbReference type="SAM" id="SignalP"/>
    </source>
</evidence>
<dbReference type="EMBL" id="NESQ01000166">
    <property type="protein sequence ID" value="PUU77031.1"/>
    <property type="molecule type" value="Genomic_DNA"/>
</dbReference>
<organism evidence="12 13">
    <name type="scientific">Tuber borchii</name>
    <name type="common">White truffle</name>
    <dbReference type="NCBI Taxonomy" id="42251"/>
    <lineage>
        <taxon>Eukaryota</taxon>
        <taxon>Fungi</taxon>
        <taxon>Dikarya</taxon>
        <taxon>Ascomycota</taxon>
        <taxon>Pezizomycotina</taxon>
        <taxon>Pezizomycetes</taxon>
        <taxon>Pezizales</taxon>
        <taxon>Tuberaceae</taxon>
        <taxon>Tuber</taxon>
    </lineage>
</organism>
<dbReference type="PROSITE" id="PS01095">
    <property type="entry name" value="GH18_1"/>
    <property type="match status" value="1"/>
</dbReference>
<dbReference type="GO" id="GO:0000272">
    <property type="term" value="P:polysaccharide catabolic process"/>
    <property type="evidence" value="ECO:0007669"/>
    <property type="project" value="UniProtKB-KW"/>
</dbReference>
<dbReference type="Gene3D" id="3.20.20.80">
    <property type="entry name" value="Glycosidases"/>
    <property type="match status" value="1"/>
</dbReference>
<evidence type="ECO:0000256" key="5">
    <source>
        <dbReference type="ARBA" id="ARBA00023277"/>
    </source>
</evidence>
<comment type="similarity">
    <text evidence="9">Belongs to the glycosyl hydrolase 18 family.</text>
</comment>
<evidence type="ECO:0000256" key="2">
    <source>
        <dbReference type="ARBA" id="ARBA00012729"/>
    </source>
</evidence>
<dbReference type="PANTHER" id="PTHR45708">
    <property type="entry name" value="ENDOCHITINASE"/>
    <property type="match status" value="1"/>
</dbReference>
<evidence type="ECO:0000313" key="12">
    <source>
        <dbReference type="EMBL" id="PUU77031.1"/>
    </source>
</evidence>
<dbReference type="EC" id="3.2.1.14" evidence="2"/>
<feature type="signal peptide" evidence="10">
    <location>
        <begin position="1"/>
        <end position="21"/>
    </location>
</feature>
<dbReference type="AlphaFoldDB" id="A0A2T6ZNG8"/>
<dbReference type="InterPro" id="IPR001223">
    <property type="entry name" value="Glyco_hydro18_cat"/>
</dbReference>
<keyword evidence="10" id="KW-0732">Signal</keyword>
<evidence type="ECO:0000256" key="1">
    <source>
        <dbReference type="ARBA" id="ARBA00000822"/>
    </source>
</evidence>
<accession>A0A2T6ZNG8</accession>
<keyword evidence="5" id="KW-0119">Carbohydrate metabolism</keyword>
<dbReference type="GO" id="GO:0006032">
    <property type="term" value="P:chitin catabolic process"/>
    <property type="evidence" value="ECO:0007669"/>
    <property type="project" value="UniProtKB-KW"/>
</dbReference>
<feature type="chain" id="PRO_5015785757" description="chitinase" evidence="10">
    <location>
        <begin position="22"/>
        <end position="338"/>
    </location>
</feature>
<dbReference type="OrthoDB" id="6020543at2759"/>
<feature type="domain" description="GH18" evidence="11">
    <location>
        <begin position="51"/>
        <end position="338"/>
    </location>
</feature>
<evidence type="ECO:0000259" key="11">
    <source>
        <dbReference type="PROSITE" id="PS51910"/>
    </source>
</evidence>
<evidence type="ECO:0000256" key="7">
    <source>
        <dbReference type="ARBA" id="ARBA00023326"/>
    </source>
</evidence>
<keyword evidence="7" id="KW-0624">Polysaccharide degradation</keyword>
<keyword evidence="13" id="KW-1185">Reference proteome</keyword>
<keyword evidence="3 8" id="KW-0378">Hydrolase</keyword>
<dbReference type="PROSITE" id="PS51910">
    <property type="entry name" value="GH18_2"/>
    <property type="match status" value="1"/>
</dbReference>